<evidence type="ECO:0000256" key="2">
    <source>
        <dbReference type="ARBA" id="ARBA00022692"/>
    </source>
</evidence>
<evidence type="ECO:0000313" key="7">
    <source>
        <dbReference type="EMBL" id="MBP2385523.1"/>
    </source>
</evidence>
<evidence type="ECO:0000256" key="5">
    <source>
        <dbReference type="SAM" id="Phobius"/>
    </source>
</evidence>
<name>A0ABS4XB91_9MICC</name>
<feature type="transmembrane region" description="Helical" evidence="5">
    <location>
        <begin position="425"/>
        <end position="450"/>
    </location>
</feature>
<feature type="transmembrane region" description="Helical" evidence="5">
    <location>
        <begin position="160"/>
        <end position="182"/>
    </location>
</feature>
<sequence>MDHSPMPPARPADISAHAPVRWGAVASIVGFLALVEITSGILQGYYTPLMTDIARHLGIHDADVNWFEAAQLMVSALAVPLLASLGDIFGHKRMLLVSAIVTAAASWAVVFAGSFTTFLIAWAFQGFYAVWLPLEIAIVFSRARKLGAPGPITRRTAGLLVGALQFGVIAGALAGGALIGLFGGNLALTMVVPAVATTLCVFAVGFGVPDDGARNGAKIDGGGFGYLAVGLLLLTSGLSFLRINGPASPLVWGCLALGLAVLYVFYRHENKQADPLIDFKVLFARSMWPLQLTAGLFGVSVLGAQIPMSTFARTDPAVNGYGLGMSASGVSIIIGAYVLSLLIGALLFPPAARLLGTRATLVAASTLIGIGYLMFLPLHGSLAQVLTNMVVAGLGSGALVAALPAAAAAAAPFHRTGMATGLTNAVKTIGGSFASAIFGLALIGQAAGVVGEGGAESFAAPLAGYMIVWGICGGTAIVCALALLAVPRGALEDTPLHVDGTGS</sequence>
<gene>
    <name evidence="7" type="ORF">JOF47_001034</name>
</gene>
<feature type="transmembrane region" description="Helical" evidence="5">
    <location>
        <begin position="95"/>
        <end position="113"/>
    </location>
</feature>
<keyword evidence="4 5" id="KW-0472">Membrane</keyword>
<dbReference type="SUPFAM" id="SSF103473">
    <property type="entry name" value="MFS general substrate transporter"/>
    <property type="match status" value="1"/>
</dbReference>
<dbReference type="Pfam" id="PF07690">
    <property type="entry name" value="MFS_1"/>
    <property type="match status" value="1"/>
</dbReference>
<feature type="transmembrane region" description="Helical" evidence="5">
    <location>
        <begin position="390"/>
        <end position="413"/>
    </location>
</feature>
<evidence type="ECO:0000313" key="8">
    <source>
        <dbReference type="Proteomes" id="UP001296993"/>
    </source>
</evidence>
<evidence type="ECO:0000259" key="6">
    <source>
        <dbReference type="PROSITE" id="PS50850"/>
    </source>
</evidence>
<reference evidence="7 8" key="1">
    <citation type="submission" date="2021-03" db="EMBL/GenBank/DDBJ databases">
        <title>Sequencing the genomes of 1000 actinobacteria strains.</title>
        <authorList>
            <person name="Klenk H.-P."/>
        </authorList>
    </citation>
    <scope>NUCLEOTIDE SEQUENCE [LARGE SCALE GENOMIC DNA]</scope>
    <source>
        <strain evidence="7 8">DSM 15797</strain>
    </source>
</reference>
<comment type="caution">
    <text evidence="7">The sequence shown here is derived from an EMBL/GenBank/DDBJ whole genome shotgun (WGS) entry which is preliminary data.</text>
</comment>
<evidence type="ECO:0000256" key="1">
    <source>
        <dbReference type="ARBA" id="ARBA00004651"/>
    </source>
</evidence>
<dbReference type="PANTHER" id="PTHR42718:SF39">
    <property type="entry name" value="ACTINORHODIN TRANSPORTER-RELATED"/>
    <property type="match status" value="1"/>
</dbReference>
<feature type="transmembrane region" description="Helical" evidence="5">
    <location>
        <begin position="360"/>
        <end position="378"/>
    </location>
</feature>
<keyword evidence="8" id="KW-1185">Reference proteome</keyword>
<protein>
    <submittedName>
        <fullName evidence="7">MFS family permease</fullName>
    </submittedName>
</protein>
<organism evidence="7 8">
    <name type="scientific">Paeniglutamicibacter kerguelensis</name>
    <dbReference type="NCBI Taxonomy" id="254788"/>
    <lineage>
        <taxon>Bacteria</taxon>
        <taxon>Bacillati</taxon>
        <taxon>Actinomycetota</taxon>
        <taxon>Actinomycetes</taxon>
        <taxon>Micrococcales</taxon>
        <taxon>Micrococcaceae</taxon>
        <taxon>Paeniglutamicibacter</taxon>
    </lineage>
</organism>
<comment type="subcellular location">
    <subcellularLocation>
        <location evidence="1">Cell membrane</location>
        <topology evidence="1">Multi-pass membrane protein</topology>
    </subcellularLocation>
</comment>
<dbReference type="InterPro" id="IPR011701">
    <property type="entry name" value="MFS"/>
</dbReference>
<evidence type="ECO:0000256" key="3">
    <source>
        <dbReference type="ARBA" id="ARBA00022989"/>
    </source>
</evidence>
<keyword evidence="3 5" id="KW-1133">Transmembrane helix</keyword>
<evidence type="ECO:0000256" key="4">
    <source>
        <dbReference type="ARBA" id="ARBA00023136"/>
    </source>
</evidence>
<dbReference type="InterPro" id="IPR036259">
    <property type="entry name" value="MFS_trans_sf"/>
</dbReference>
<feature type="transmembrane region" description="Helical" evidence="5">
    <location>
        <begin position="119"/>
        <end position="140"/>
    </location>
</feature>
<keyword evidence="2 5" id="KW-0812">Transmembrane</keyword>
<dbReference type="InterPro" id="IPR020846">
    <property type="entry name" value="MFS_dom"/>
</dbReference>
<dbReference type="Proteomes" id="UP001296993">
    <property type="component" value="Unassembled WGS sequence"/>
</dbReference>
<accession>A0ABS4XB91</accession>
<dbReference type="EMBL" id="JAGIOF010000001">
    <property type="protein sequence ID" value="MBP2385523.1"/>
    <property type="molecule type" value="Genomic_DNA"/>
</dbReference>
<dbReference type="Gene3D" id="1.20.1250.20">
    <property type="entry name" value="MFS general substrate transporter like domains"/>
    <property type="match status" value="1"/>
</dbReference>
<feature type="transmembrane region" description="Helical" evidence="5">
    <location>
        <begin position="221"/>
        <end position="243"/>
    </location>
</feature>
<dbReference type="PANTHER" id="PTHR42718">
    <property type="entry name" value="MAJOR FACILITATOR SUPERFAMILY MULTIDRUG TRANSPORTER MFSC"/>
    <property type="match status" value="1"/>
</dbReference>
<feature type="transmembrane region" description="Helical" evidence="5">
    <location>
        <begin position="20"/>
        <end position="46"/>
    </location>
</feature>
<dbReference type="PROSITE" id="PS50850">
    <property type="entry name" value="MFS"/>
    <property type="match status" value="1"/>
</dbReference>
<feature type="transmembrane region" description="Helical" evidence="5">
    <location>
        <begin position="188"/>
        <end position="209"/>
    </location>
</feature>
<dbReference type="RefSeq" id="WP_245356262.1">
    <property type="nucleotide sequence ID" value="NZ_BAAAJY010000007.1"/>
</dbReference>
<feature type="domain" description="Major facilitator superfamily (MFS) profile" evidence="6">
    <location>
        <begin position="28"/>
        <end position="491"/>
    </location>
</feature>
<feature type="transmembrane region" description="Helical" evidence="5">
    <location>
        <begin position="287"/>
        <end position="306"/>
    </location>
</feature>
<proteinExistence type="predicted"/>
<feature type="transmembrane region" description="Helical" evidence="5">
    <location>
        <begin position="326"/>
        <end position="348"/>
    </location>
</feature>
<dbReference type="Gene3D" id="1.20.1720.10">
    <property type="entry name" value="Multidrug resistance protein D"/>
    <property type="match status" value="1"/>
</dbReference>
<feature type="transmembrane region" description="Helical" evidence="5">
    <location>
        <begin position="249"/>
        <end position="266"/>
    </location>
</feature>
<feature type="transmembrane region" description="Helical" evidence="5">
    <location>
        <begin position="462"/>
        <end position="486"/>
    </location>
</feature>